<keyword evidence="4" id="KW-1185">Reference proteome</keyword>
<evidence type="ECO:0000313" key="4">
    <source>
        <dbReference type="Proteomes" id="UP001196980"/>
    </source>
</evidence>
<organism evidence="3 4">
    <name type="scientific">Candidatus Magnetobacterium casense</name>
    <dbReference type="NCBI Taxonomy" id="1455061"/>
    <lineage>
        <taxon>Bacteria</taxon>
        <taxon>Pseudomonadati</taxon>
        <taxon>Nitrospirota</taxon>
        <taxon>Thermodesulfovibrionia</taxon>
        <taxon>Thermodesulfovibrionales</taxon>
        <taxon>Candidatus Magnetobacteriaceae</taxon>
        <taxon>Candidatus Magnetobacterium</taxon>
    </lineage>
</organism>
<protein>
    <recommendedName>
        <fullName evidence="2">FlgO domain-containing protein</fullName>
    </recommendedName>
</protein>
<keyword evidence="1" id="KW-0812">Transmembrane</keyword>
<keyword evidence="1" id="KW-1133">Transmembrane helix</keyword>
<dbReference type="RefSeq" id="WP_218253526.1">
    <property type="nucleotide sequence ID" value="NZ_JABXWD010000379.1"/>
</dbReference>
<evidence type="ECO:0000313" key="3">
    <source>
        <dbReference type="EMBL" id="MBV6342916.1"/>
    </source>
</evidence>
<gene>
    <name evidence="3" type="ORF">HWQ67_15120</name>
</gene>
<name>A0ABS6S245_9BACT</name>
<feature type="domain" description="FlgO" evidence="2">
    <location>
        <begin position="105"/>
        <end position="228"/>
    </location>
</feature>
<comment type="caution">
    <text evidence="3">The sequence shown here is derived from an EMBL/GenBank/DDBJ whole genome shotgun (WGS) entry which is preliminary data.</text>
</comment>
<dbReference type="InterPro" id="IPR041215">
    <property type="entry name" value="FlgO_dom"/>
</dbReference>
<sequence length="254" mass="28881">MNKIDTGMFWRIVNLIAVVISVFIMLSFMNVLPSFGEQIEDKDTVYVEDTRGPVLRPVADKVVVHDAPYYDPYRPHMRKISRPVPLEIYKSVNPMGNLNANMIYLADQLKRNVDMQDVSLPIIVTSFQNLDNLKETNRLGRLIAESLIHEFQVRHWTVIDIRLVTDVIMNDSGEFSLSRDIKKVKDLYNVGAIVTGTYSIAEDCIVVNARLMNINTGVVQSSGQVAIPFGGIESLMQRYTQPKNMKIKGENFEK</sequence>
<keyword evidence="1" id="KW-0472">Membrane</keyword>
<proteinExistence type="predicted"/>
<dbReference type="Pfam" id="PF17680">
    <property type="entry name" value="FlgO"/>
    <property type="match status" value="1"/>
</dbReference>
<accession>A0ABS6S245</accession>
<evidence type="ECO:0000259" key="2">
    <source>
        <dbReference type="Pfam" id="PF17680"/>
    </source>
</evidence>
<dbReference type="EMBL" id="JABXWD010000379">
    <property type="protein sequence ID" value="MBV6342916.1"/>
    <property type="molecule type" value="Genomic_DNA"/>
</dbReference>
<evidence type="ECO:0000256" key="1">
    <source>
        <dbReference type="SAM" id="Phobius"/>
    </source>
</evidence>
<feature type="transmembrane region" description="Helical" evidence="1">
    <location>
        <begin position="12"/>
        <end position="32"/>
    </location>
</feature>
<reference evidence="3 4" key="1">
    <citation type="journal article" date="2020" name="J Geophys Res Biogeosci">
        <title>Magnetotaxis as an Adaptation to Enable Bacterial Shuttling of Microbial Sulfur and Sulfur Cycling Across Aquatic Oxic#Anoxic Interfaces.</title>
        <authorList>
            <person name="Li J."/>
            <person name="Liu P."/>
            <person name="Wang J."/>
            <person name="Roberts A.P."/>
            <person name="Pan Y."/>
        </authorList>
    </citation>
    <scope>NUCLEOTIDE SEQUENCE [LARGE SCALE GENOMIC DNA]</scope>
    <source>
        <strain evidence="3 4">MYR-1_YQ</strain>
    </source>
</reference>
<dbReference type="Proteomes" id="UP001196980">
    <property type="component" value="Unassembled WGS sequence"/>
</dbReference>